<keyword evidence="2" id="KW-1185">Reference proteome</keyword>
<sequence length="128" mass="14242">MQSERGRLISIESGTQLIRYSRHVHASTTTLYRYRGLRTKLTSQYHYAGRGLSSIPTSPLAARAHGVTPSLNTPHLKALNHFSFYRQISLPTTKTSWTLTFQLHFMSQNQSAWGNEGRGAGGGKVVVP</sequence>
<accession>A0ABD0L4Z6</accession>
<organism evidence="1 2">
    <name type="scientific">Batillaria attramentaria</name>
    <dbReference type="NCBI Taxonomy" id="370345"/>
    <lineage>
        <taxon>Eukaryota</taxon>
        <taxon>Metazoa</taxon>
        <taxon>Spiralia</taxon>
        <taxon>Lophotrochozoa</taxon>
        <taxon>Mollusca</taxon>
        <taxon>Gastropoda</taxon>
        <taxon>Caenogastropoda</taxon>
        <taxon>Sorbeoconcha</taxon>
        <taxon>Cerithioidea</taxon>
        <taxon>Batillariidae</taxon>
        <taxon>Batillaria</taxon>
    </lineage>
</organism>
<reference evidence="1 2" key="1">
    <citation type="journal article" date="2023" name="Sci. Data">
        <title>Genome assembly of the Korean intertidal mud-creeper Batillaria attramentaria.</title>
        <authorList>
            <person name="Patra A.K."/>
            <person name="Ho P.T."/>
            <person name="Jun S."/>
            <person name="Lee S.J."/>
            <person name="Kim Y."/>
            <person name="Won Y.J."/>
        </authorList>
    </citation>
    <scope>NUCLEOTIDE SEQUENCE [LARGE SCALE GENOMIC DNA]</scope>
    <source>
        <strain evidence="1">Wonlab-2016</strain>
    </source>
</reference>
<gene>
    <name evidence="1" type="ORF">BaRGS_00014016</name>
</gene>
<dbReference type="Proteomes" id="UP001519460">
    <property type="component" value="Unassembled WGS sequence"/>
</dbReference>
<name>A0ABD0L4Z6_9CAEN</name>
<dbReference type="EMBL" id="JACVVK020000081">
    <property type="protein sequence ID" value="KAK7494618.1"/>
    <property type="molecule type" value="Genomic_DNA"/>
</dbReference>
<protein>
    <submittedName>
        <fullName evidence="1">Uncharacterized protein</fullName>
    </submittedName>
</protein>
<dbReference type="AlphaFoldDB" id="A0ABD0L4Z6"/>
<evidence type="ECO:0000313" key="1">
    <source>
        <dbReference type="EMBL" id="KAK7494618.1"/>
    </source>
</evidence>
<comment type="caution">
    <text evidence="1">The sequence shown here is derived from an EMBL/GenBank/DDBJ whole genome shotgun (WGS) entry which is preliminary data.</text>
</comment>
<proteinExistence type="predicted"/>
<evidence type="ECO:0000313" key="2">
    <source>
        <dbReference type="Proteomes" id="UP001519460"/>
    </source>
</evidence>